<evidence type="ECO:0000313" key="7">
    <source>
        <dbReference type="Proteomes" id="UP000186040"/>
    </source>
</evidence>
<dbReference type="PRINTS" id="PR00508">
    <property type="entry name" value="S21N4MTFRASE"/>
</dbReference>
<dbReference type="AlphaFoldDB" id="A0A1Q9LKN6"/>
<evidence type="ECO:0000259" key="5">
    <source>
        <dbReference type="Pfam" id="PF01555"/>
    </source>
</evidence>
<keyword evidence="2" id="KW-0489">Methyltransferase</keyword>
<dbReference type="InterPro" id="IPR001091">
    <property type="entry name" value="RM_Methyltransferase"/>
</dbReference>
<evidence type="ECO:0000256" key="2">
    <source>
        <dbReference type="ARBA" id="ARBA00022603"/>
    </source>
</evidence>
<organism evidence="6 7">
    <name type="scientific">Actinokineospora bangkokensis</name>
    <dbReference type="NCBI Taxonomy" id="1193682"/>
    <lineage>
        <taxon>Bacteria</taxon>
        <taxon>Bacillati</taxon>
        <taxon>Actinomycetota</taxon>
        <taxon>Actinomycetes</taxon>
        <taxon>Pseudonocardiales</taxon>
        <taxon>Pseudonocardiaceae</taxon>
        <taxon>Actinokineospora</taxon>
    </lineage>
</organism>
<accession>A0A1Q9LKN6</accession>
<evidence type="ECO:0000313" key="6">
    <source>
        <dbReference type="EMBL" id="OLR92606.1"/>
    </source>
</evidence>
<dbReference type="InterPro" id="IPR002052">
    <property type="entry name" value="DNA_methylase_N6_adenine_CS"/>
</dbReference>
<dbReference type="Pfam" id="PF01555">
    <property type="entry name" value="N6_N4_Mtase"/>
    <property type="match status" value="1"/>
</dbReference>
<dbReference type="EMBL" id="MKQR01000016">
    <property type="protein sequence ID" value="OLR92606.1"/>
    <property type="molecule type" value="Genomic_DNA"/>
</dbReference>
<evidence type="ECO:0000256" key="1">
    <source>
        <dbReference type="ARBA" id="ARBA00006594"/>
    </source>
</evidence>
<dbReference type="PROSITE" id="PS00092">
    <property type="entry name" value="N6_MTASE"/>
    <property type="match status" value="1"/>
</dbReference>
<dbReference type="EC" id="2.1.1.-" evidence="4"/>
<dbReference type="SUPFAM" id="SSF53335">
    <property type="entry name" value="S-adenosyl-L-methionine-dependent methyltransferases"/>
    <property type="match status" value="1"/>
</dbReference>
<dbReference type="GO" id="GO:0003677">
    <property type="term" value="F:DNA binding"/>
    <property type="evidence" value="ECO:0007669"/>
    <property type="project" value="InterPro"/>
</dbReference>
<feature type="domain" description="DNA methylase N-4/N-6" evidence="5">
    <location>
        <begin position="48"/>
        <end position="233"/>
    </location>
</feature>
<dbReference type="InterPro" id="IPR029063">
    <property type="entry name" value="SAM-dependent_MTases_sf"/>
</dbReference>
<dbReference type="Proteomes" id="UP000186040">
    <property type="component" value="Unassembled WGS sequence"/>
</dbReference>
<comment type="similarity">
    <text evidence="1 4">Belongs to the N(4)/N(6)-methyltransferase family.</text>
</comment>
<evidence type="ECO:0000256" key="3">
    <source>
        <dbReference type="ARBA" id="ARBA00022679"/>
    </source>
</evidence>
<dbReference type="STRING" id="1193682.BJP25_21390"/>
<proteinExistence type="inferred from homology"/>
<name>A0A1Q9LKN6_9PSEU</name>
<gene>
    <name evidence="6" type="ORF">BJP25_21390</name>
</gene>
<keyword evidence="3" id="KW-0808">Transferase</keyword>
<keyword evidence="7" id="KW-1185">Reference proteome</keyword>
<dbReference type="InterPro" id="IPR002941">
    <property type="entry name" value="DNA_methylase_N4/N6"/>
</dbReference>
<comment type="caution">
    <text evidence="6">The sequence shown here is derived from an EMBL/GenBank/DDBJ whole genome shotgun (WGS) entry which is preliminary data.</text>
</comment>
<dbReference type="Gene3D" id="3.40.50.150">
    <property type="entry name" value="Vaccinia Virus protein VP39"/>
    <property type="match status" value="1"/>
</dbReference>
<evidence type="ECO:0000256" key="4">
    <source>
        <dbReference type="RuleBase" id="RU362026"/>
    </source>
</evidence>
<dbReference type="GO" id="GO:0032259">
    <property type="term" value="P:methylation"/>
    <property type="evidence" value="ECO:0007669"/>
    <property type="project" value="UniProtKB-KW"/>
</dbReference>
<protein>
    <recommendedName>
        <fullName evidence="4">Methyltransferase</fullName>
        <ecNumber evidence="4">2.1.1.-</ecNumber>
    </recommendedName>
</protein>
<reference evidence="6 7" key="1">
    <citation type="submission" date="2016-10" db="EMBL/GenBank/DDBJ databases">
        <title>The Draft Genome Sequence of Actinokineospora bangkokensis 44EHWT reveals the biosynthetic pathway of antifungal compounds Thailandins with unusual extender unit butylmalonyl-CoA.</title>
        <authorList>
            <person name="Greule A."/>
            <person name="Intra B."/>
            <person name="Flemming S."/>
            <person name="Rommel M.G."/>
            <person name="Panbangred W."/>
            <person name="Bechthold A."/>
        </authorList>
    </citation>
    <scope>NUCLEOTIDE SEQUENCE [LARGE SCALE GENOMIC DNA]</scope>
    <source>
        <strain evidence="6 7">44EHW</strain>
    </source>
</reference>
<dbReference type="GO" id="GO:0008170">
    <property type="term" value="F:N-methyltransferase activity"/>
    <property type="evidence" value="ECO:0007669"/>
    <property type="project" value="InterPro"/>
</dbReference>
<sequence length="243" mass="26171">MVDRRERAMDQAYKAAGLTPYYETEHVVLYHGDAVDILPLFATGAMAAVVTDPPYVTGTSSSQRRIGHVDLLNAARFYSAWYRLAAAAIDDAGALWTCASWRTLPVVLYAAAEAGLPVTAAAVWDKLWIGPGSNRGLRSRYEMCLLLPRPGFRVRDRGAGDVWRIQASSRKPHGHPAQKPETLMRHILDITEPPPGGVILDPFAGSGTTLAAARAAGYGAVGIEASERWCEVIATRLDAADAG</sequence>